<evidence type="ECO:0000313" key="2">
    <source>
        <dbReference type="EMBL" id="OUQ04865.1"/>
    </source>
</evidence>
<dbReference type="EMBL" id="NFLB01000008">
    <property type="protein sequence ID" value="OUQ04865.1"/>
    <property type="molecule type" value="Genomic_DNA"/>
</dbReference>
<organism evidence="2 3">
    <name type="scientific">Thomasclavelia spiroformis</name>
    <dbReference type="NCBI Taxonomy" id="29348"/>
    <lineage>
        <taxon>Bacteria</taxon>
        <taxon>Bacillati</taxon>
        <taxon>Bacillota</taxon>
        <taxon>Erysipelotrichia</taxon>
        <taxon>Erysipelotrichales</taxon>
        <taxon>Coprobacillaceae</taxon>
        <taxon>Thomasclavelia</taxon>
    </lineage>
</organism>
<dbReference type="RefSeq" id="WP_087256547.1">
    <property type="nucleotide sequence ID" value="NZ_CALURN010000025.1"/>
</dbReference>
<evidence type="ECO:0000313" key="3">
    <source>
        <dbReference type="Proteomes" id="UP000196258"/>
    </source>
</evidence>
<sequence>MKKEYFFKFDKVFTVIAFIYIVIMPLFFMERNEIVFLCFSAFFFVEKLVLLNFLKDDASKNKKLLYLLIAIILIGCLIYGMIRLFGFI</sequence>
<protein>
    <submittedName>
        <fullName evidence="2">Uncharacterized protein</fullName>
    </submittedName>
</protein>
<dbReference type="Proteomes" id="UP000196258">
    <property type="component" value="Unassembled WGS sequence"/>
</dbReference>
<feature type="transmembrane region" description="Helical" evidence="1">
    <location>
        <begin position="12"/>
        <end position="28"/>
    </location>
</feature>
<keyword evidence="1" id="KW-0812">Transmembrane</keyword>
<comment type="caution">
    <text evidence="2">The sequence shown here is derived from an EMBL/GenBank/DDBJ whole genome shotgun (WGS) entry which is preliminary data.</text>
</comment>
<feature type="transmembrane region" description="Helical" evidence="1">
    <location>
        <begin position="65"/>
        <end position="85"/>
    </location>
</feature>
<proteinExistence type="predicted"/>
<accession>A0A1Y4QHU1</accession>
<name>A0A1Y4QHU1_9FIRM</name>
<feature type="transmembrane region" description="Helical" evidence="1">
    <location>
        <begin position="34"/>
        <end position="53"/>
    </location>
</feature>
<gene>
    <name evidence="2" type="ORF">B5E91_07580</name>
</gene>
<evidence type="ECO:0000256" key="1">
    <source>
        <dbReference type="SAM" id="Phobius"/>
    </source>
</evidence>
<dbReference type="AlphaFoldDB" id="A0A1Y4QHU1"/>
<reference evidence="3" key="1">
    <citation type="submission" date="2017-04" db="EMBL/GenBank/DDBJ databases">
        <title>Function of individual gut microbiota members based on whole genome sequencing of pure cultures obtained from chicken caecum.</title>
        <authorList>
            <person name="Medvecky M."/>
            <person name="Cejkova D."/>
            <person name="Polansky O."/>
            <person name="Karasova D."/>
            <person name="Kubasova T."/>
            <person name="Cizek A."/>
            <person name="Rychlik I."/>
        </authorList>
    </citation>
    <scope>NUCLEOTIDE SEQUENCE [LARGE SCALE GENOMIC DNA]</scope>
    <source>
        <strain evidence="3">An149</strain>
    </source>
</reference>
<keyword evidence="1" id="KW-0472">Membrane</keyword>
<keyword evidence="1" id="KW-1133">Transmembrane helix</keyword>